<dbReference type="OrthoDB" id="165822at2"/>
<dbReference type="NCBIfam" id="TIGR01076">
    <property type="entry name" value="sortase_fam"/>
    <property type="match status" value="1"/>
</dbReference>
<sequence length="184" mass="20713">MKKIIPILLILIGVVCLGIGIYPLIEMNKGVKESVEQWEELKNTPKEETSNENVDQSIVGMMQIASFDKLLPIRVGTSDAILTKGVGIDDDTSMIGDVGNSVLYGHREEIFWNLKHVEVGELITIETLDNTLTYEIQDIQIVDPDDDWIYESSDRSMITLVTCYPFVYMGPTPERYVVKASLIE</sequence>
<dbReference type="GeneID" id="60058024"/>
<evidence type="ECO:0000313" key="5">
    <source>
        <dbReference type="EMBL" id="MTL93867.1"/>
    </source>
</evidence>
<reference evidence="5 6" key="1">
    <citation type="journal article" date="2019" name="Nat. Med.">
        <title>A library of human gut bacterial isolates paired with longitudinal multiomics data enables mechanistic microbiome research.</title>
        <authorList>
            <person name="Poyet M."/>
            <person name="Groussin M."/>
            <person name="Gibbons S.M."/>
            <person name="Avila-Pacheco J."/>
            <person name="Jiang X."/>
            <person name="Kearney S.M."/>
            <person name="Perrotta A.R."/>
            <person name="Berdy B."/>
            <person name="Zhao S."/>
            <person name="Lieberman T.D."/>
            <person name="Swanson P.K."/>
            <person name="Smith M."/>
            <person name="Roesemann S."/>
            <person name="Alexander J.E."/>
            <person name="Rich S.A."/>
            <person name="Livny J."/>
            <person name="Vlamakis H."/>
            <person name="Clish C."/>
            <person name="Bullock K."/>
            <person name="Deik A."/>
            <person name="Scott J."/>
            <person name="Pierce K.A."/>
            <person name="Xavier R.J."/>
            <person name="Alm E.J."/>
        </authorList>
    </citation>
    <scope>NUCLEOTIDE SEQUENCE</scope>
    <source>
        <strain evidence="5">BIOML-A179</strain>
        <strain evidence="4 6">BIOML-A198</strain>
    </source>
</reference>
<evidence type="ECO:0000313" key="4">
    <source>
        <dbReference type="EMBL" id="MTK21075.1"/>
    </source>
</evidence>
<gene>
    <name evidence="5" type="ORF">GMA64_04965</name>
    <name evidence="4" type="ORF">GMA92_06545</name>
</gene>
<keyword evidence="3" id="KW-0812">Transmembrane</keyword>
<dbReference type="RefSeq" id="WP_006784897.1">
    <property type="nucleotide sequence ID" value="NZ_CABJBH010000010.1"/>
</dbReference>
<feature type="active site" description="Proton donor/acceptor" evidence="2">
    <location>
        <position position="106"/>
    </location>
</feature>
<evidence type="ECO:0000256" key="3">
    <source>
        <dbReference type="SAM" id="Phobius"/>
    </source>
</evidence>
<dbReference type="EMBL" id="WMQE01000011">
    <property type="protein sequence ID" value="MTK21075.1"/>
    <property type="molecule type" value="Genomic_DNA"/>
</dbReference>
<dbReference type="Pfam" id="PF04203">
    <property type="entry name" value="Sortase"/>
    <property type="match status" value="1"/>
</dbReference>
<evidence type="ECO:0000256" key="2">
    <source>
        <dbReference type="PIRSR" id="PIRSR605754-1"/>
    </source>
</evidence>
<dbReference type="GO" id="GO:0016787">
    <property type="term" value="F:hydrolase activity"/>
    <property type="evidence" value="ECO:0007669"/>
    <property type="project" value="UniProtKB-KW"/>
</dbReference>
<dbReference type="InterPro" id="IPR041999">
    <property type="entry name" value="Sortase_D_1"/>
</dbReference>
<feature type="transmembrane region" description="Helical" evidence="3">
    <location>
        <begin position="7"/>
        <end position="25"/>
    </location>
</feature>
<feature type="active site" description="Acyl-thioester intermediate" evidence="2">
    <location>
        <position position="163"/>
    </location>
</feature>
<dbReference type="InterPro" id="IPR023365">
    <property type="entry name" value="Sortase_dom-sf"/>
</dbReference>
<keyword evidence="3" id="KW-0472">Membrane</keyword>
<dbReference type="SUPFAM" id="SSF63817">
    <property type="entry name" value="Sortase"/>
    <property type="match status" value="1"/>
</dbReference>
<keyword evidence="3" id="KW-1133">Transmembrane helix</keyword>
<dbReference type="AlphaFoldDB" id="A0A6G2CBU6"/>
<dbReference type="InterPro" id="IPR005754">
    <property type="entry name" value="Sortase"/>
</dbReference>
<dbReference type="CDD" id="cd05828">
    <property type="entry name" value="Sortase_D_1"/>
    <property type="match status" value="1"/>
</dbReference>
<organism evidence="5">
    <name type="scientific">Turicibacter sanguinis</name>
    <dbReference type="NCBI Taxonomy" id="154288"/>
    <lineage>
        <taxon>Bacteria</taxon>
        <taxon>Bacillati</taxon>
        <taxon>Bacillota</taxon>
        <taxon>Erysipelotrichia</taxon>
        <taxon>Erysipelotrichales</taxon>
        <taxon>Turicibacteraceae</taxon>
        <taxon>Turicibacter</taxon>
    </lineage>
</organism>
<comment type="caution">
    <text evidence="5">The sequence shown here is derived from an EMBL/GenBank/DDBJ whole genome shotgun (WGS) entry which is preliminary data.</text>
</comment>
<accession>A0A6G2CBU6</accession>
<name>A0A6G2CBU6_9FIRM</name>
<protein>
    <submittedName>
        <fullName evidence="5">Sortase</fullName>
    </submittedName>
</protein>
<dbReference type="Gene3D" id="2.40.260.10">
    <property type="entry name" value="Sortase"/>
    <property type="match status" value="1"/>
</dbReference>
<evidence type="ECO:0000313" key="6">
    <source>
        <dbReference type="Proteomes" id="UP000487649"/>
    </source>
</evidence>
<dbReference type="Proteomes" id="UP000487649">
    <property type="component" value="Unassembled WGS sequence"/>
</dbReference>
<keyword evidence="1" id="KW-0378">Hydrolase</keyword>
<dbReference type="EMBL" id="WMQV01000008">
    <property type="protein sequence ID" value="MTL93867.1"/>
    <property type="molecule type" value="Genomic_DNA"/>
</dbReference>
<proteinExistence type="predicted"/>
<evidence type="ECO:0000256" key="1">
    <source>
        <dbReference type="ARBA" id="ARBA00022801"/>
    </source>
</evidence>